<sequence length="73" mass="8542">MERLAFFALCGRALFAWFLFHLWLQSQAIAMFAAKFGQVAPKSSRNRCGFCEAKCFCKKLRLLKLKFEVKFEL</sequence>
<evidence type="ECO:0000313" key="2">
    <source>
        <dbReference type="Proteomes" id="UP000011939"/>
    </source>
</evidence>
<accession>M5IE85</accession>
<reference evidence="1 2" key="1">
    <citation type="journal article" date="2013" name="Genome Announc.">
        <title>Genome Sequence of Campylobacter showae UNSWCD, Isolated from a Patient with Crohn's Disease.</title>
        <authorList>
            <person name="Tay A.P."/>
            <person name="Kaakoush N.O."/>
            <person name="Deshpande N.P."/>
            <person name="Chen Z."/>
            <person name="Mitchell H."/>
            <person name="Wilkins M.R."/>
        </authorList>
    </citation>
    <scope>NUCLEOTIDE SEQUENCE [LARGE SCALE GENOMIC DNA]</scope>
    <source>
        <strain evidence="1 2">CSUNSWCD</strain>
    </source>
</reference>
<dbReference type="STRING" id="1244083.CSUNSWCD_498"/>
<organism evidence="1 2">
    <name type="scientific">Campylobacter showae CSUNSWCD</name>
    <dbReference type="NCBI Taxonomy" id="1244083"/>
    <lineage>
        <taxon>Bacteria</taxon>
        <taxon>Pseudomonadati</taxon>
        <taxon>Campylobacterota</taxon>
        <taxon>Epsilonproteobacteria</taxon>
        <taxon>Campylobacterales</taxon>
        <taxon>Campylobacteraceae</taxon>
        <taxon>Campylobacter</taxon>
    </lineage>
</organism>
<proteinExistence type="predicted"/>
<comment type="caution">
    <text evidence="1">The sequence shown here is derived from an EMBL/GenBank/DDBJ whole genome shotgun (WGS) entry which is preliminary data.</text>
</comment>
<dbReference type="PATRIC" id="fig|1244083.3.peg.1743"/>
<evidence type="ECO:0000313" key="1">
    <source>
        <dbReference type="EMBL" id="EKU10697.1"/>
    </source>
</evidence>
<dbReference type="Proteomes" id="UP000011939">
    <property type="component" value="Unassembled WGS sequence"/>
</dbReference>
<gene>
    <name evidence="1" type="ORF">CSUNSWCD_498</name>
</gene>
<name>M5IE85_9BACT</name>
<protein>
    <submittedName>
        <fullName evidence="1">Uncharacterized protein</fullName>
    </submittedName>
</protein>
<dbReference type="AlphaFoldDB" id="M5IE85"/>
<dbReference type="EMBL" id="AMZQ01000010">
    <property type="protein sequence ID" value="EKU10697.1"/>
    <property type="molecule type" value="Genomic_DNA"/>
</dbReference>